<dbReference type="FunFam" id="1.10.472.10:FF:000001">
    <property type="entry name" value="G2/mitotic-specific cyclin"/>
    <property type="match status" value="1"/>
</dbReference>
<name>A0A2J7ZJE8_9CHLO</name>
<evidence type="ECO:0000256" key="4">
    <source>
        <dbReference type="RuleBase" id="RU000383"/>
    </source>
</evidence>
<feature type="region of interest" description="Disordered" evidence="5">
    <location>
        <begin position="1"/>
        <end position="23"/>
    </location>
</feature>
<evidence type="ECO:0000256" key="5">
    <source>
        <dbReference type="SAM" id="MobiDB-lite"/>
    </source>
</evidence>
<evidence type="ECO:0000256" key="2">
    <source>
        <dbReference type="ARBA" id="ARBA00023127"/>
    </source>
</evidence>
<dbReference type="Pfam" id="PF00134">
    <property type="entry name" value="Cyclin_N"/>
    <property type="match status" value="1"/>
</dbReference>
<evidence type="ECO:0000313" key="7">
    <source>
        <dbReference type="EMBL" id="PNH00380.1"/>
    </source>
</evidence>
<dbReference type="OrthoDB" id="541636at2759"/>
<evidence type="ECO:0000256" key="3">
    <source>
        <dbReference type="ARBA" id="ARBA00023306"/>
    </source>
</evidence>
<dbReference type="PROSITE" id="PS00292">
    <property type="entry name" value="CYCLINS"/>
    <property type="match status" value="1"/>
</dbReference>
<keyword evidence="3" id="KW-0131">Cell cycle</keyword>
<keyword evidence="8" id="KW-1185">Reference proteome</keyword>
<dbReference type="PANTHER" id="PTHR10177">
    <property type="entry name" value="CYCLINS"/>
    <property type="match status" value="1"/>
</dbReference>
<keyword evidence="2 4" id="KW-0195">Cyclin</keyword>
<dbReference type="Proteomes" id="UP000236333">
    <property type="component" value="Unassembled WGS sequence"/>
</dbReference>
<dbReference type="SUPFAM" id="SSF47954">
    <property type="entry name" value="Cyclin-like"/>
    <property type="match status" value="1"/>
</dbReference>
<proteinExistence type="inferred from homology"/>
<accession>A0A2J7ZJE8</accession>
<feature type="domain" description="Cyclin-like" evidence="6">
    <location>
        <begin position="83"/>
        <end position="167"/>
    </location>
</feature>
<comment type="caution">
    <text evidence="7">The sequence shown here is derived from an EMBL/GenBank/DDBJ whole genome shotgun (WGS) entry which is preliminary data.</text>
</comment>
<comment type="similarity">
    <text evidence="4">Belongs to the cyclin family.</text>
</comment>
<dbReference type="Gene3D" id="1.10.472.10">
    <property type="entry name" value="Cyclin-like"/>
    <property type="match status" value="1"/>
</dbReference>
<keyword evidence="1" id="KW-0132">Cell division</keyword>
<evidence type="ECO:0000256" key="1">
    <source>
        <dbReference type="ARBA" id="ARBA00022618"/>
    </source>
</evidence>
<organism evidence="7 8">
    <name type="scientific">Tetrabaena socialis</name>
    <dbReference type="NCBI Taxonomy" id="47790"/>
    <lineage>
        <taxon>Eukaryota</taxon>
        <taxon>Viridiplantae</taxon>
        <taxon>Chlorophyta</taxon>
        <taxon>core chlorophytes</taxon>
        <taxon>Chlorophyceae</taxon>
        <taxon>CS clade</taxon>
        <taxon>Chlamydomonadales</taxon>
        <taxon>Tetrabaenaceae</taxon>
        <taxon>Tetrabaena</taxon>
    </lineage>
</organism>
<reference evidence="7 8" key="1">
    <citation type="journal article" date="2017" name="Mol. Biol. Evol.">
        <title>The 4-celled Tetrabaena socialis nuclear genome reveals the essential components for genetic control of cell number at the origin of multicellularity in the volvocine lineage.</title>
        <authorList>
            <person name="Featherston J."/>
            <person name="Arakaki Y."/>
            <person name="Hanschen E.R."/>
            <person name="Ferris P.J."/>
            <person name="Michod R.E."/>
            <person name="Olson B.J.S.C."/>
            <person name="Nozaki H."/>
            <person name="Durand P.M."/>
        </authorList>
    </citation>
    <scope>NUCLEOTIDE SEQUENCE [LARGE SCALE GENOMIC DNA]</scope>
    <source>
        <strain evidence="7 8">NIES-571</strain>
    </source>
</reference>
<sequence length="174" mass="19642">MDKLAPKRGASPGYSPAYGPELLPPLRRVQSAGPVASDKCEQQTTWDDLEHWRGREEAHRPSADGIAAVQLEVTTSMRRMLVDWLGEVRDEFRLHTETLFLAVAYLDRYLAAKSVPRGRFQLLGLTCLWVAAKFEEVYPPPLKSCLAMAENMYTADEMRACEKEHPSRPSQPRG</sequence>
<gene>
    <name evidence="7" type="primary">CYCAB-1</name>
    <name evidence="7" type="ORF">TSOC_013800</name>
</gene>
<evidence type="ECO:0000259" key="6">
    <source>
        <dbReference type="SMART" id="SM00385"/>
    </source>
</evidence>
<protein>
    <submittedName>
        <fullName evidence="7">Cyclin-AB-1</fullName>
    </submittedName>
</protein>
<dbReference type="InterPro" id="IPR048258">
    <property type="entry name" value="Cyclins_cyclin-box"/>
</dbReference>
<dbReference type="InterPro" id="IPR013763">
    <property type="entry name" value="Cyclin-like_dom"/>
</dbReference>
<evidence type="ECO:0000313" key="8">
    <source>
        <dbReference type="Proteomes" id="UP000236333"/>
    </source>
</evidence>
<dbReference type="SMART" id="SM00385">
    <property type="entry name" value="CYCLIN"/>
    <property type="match status" value="1"/>
</dbReference>
<dbReference type="InterPro" id="IPR036915">
    <property type="entry name" value="Cyclin-like_sf"/>
</dbReference>
<dbReference type="InterPro" id="IPR039361">
    <property type="entry name" value="Cyclin"/>
</dbReference>
<dbReference type="InterPro" id="IPR006671">
    <property type="entry name" value="Cyclin_N"/>
</dbReference>
<dbReference type="GO" id="GO:0051301">
    <property type="term" value="P:cell division"/>
    <property type="evidence" value="ECO:0007669"/>
    <property type="project" value="UniProtKB-KW"/>
</dbReference>
<dbReference type="EMBL" id="PGGS01001455">
    <property type="protein sequence ID" value="PNH00380.1"/>
    <property type="molecule type" value="Genomic_DNA"/>
</dbReference>
<dbReference type="AlphaFoldDB" id="A0A2J7ZJE8"/>